<evidence type="ECO:0000313" key="7">
    <source>
        <dbReference type="EMBL" id="KAF5373017.1"/>
    </source>
</evidence>
<feature type="domain" description="CS" evidence="5">
    <location>
        <begin position="223"/>
        <end position="313"/>
    </location>
</feature>
<dbReference type="Proteomes" id="UP000559256">
    <property type="component" value="Unassembled WGS sequence"/>
</dbReference>
<evidence type="ECO:0000259" key="6">
    <source>
        <dbReference type="PROSITE" id="PS51401"/>
    </source>
</evidence>
<keyword evidence="2" id="KW-0677">Repeat</keyword>
<dbReference type="Pfam" id="PF04969">
    <property type="entry name" value="CS"/>
    <property type="match status" value="1"/>
</dbReference>
<accession>A0A8H5GXV9</accession>
<keyword evidence="1" id="KW-0479">Metal-binding</keyword>
<feature type="domain" description="CHORD" evidence="6">
    <location>
        <begin position="144"/>
        <end position="209"/>
    </location>
</feature>
<keyword evidence="3" id="KW-0862">Zinc</keyword>
<evidence type="ECO:0000256" key="4">
    <source>
        <dbReference type="SAM" id="MobiDB-lite"/>
    </source>
</evidence>
<dbReference type="CDD" id="cd06466">
    <property type="entry name" value="p23_CS_SGT1_like"/>
    <property type="match status" value="1"/>
</dbReference>
<evidence type="ECO:0000256" key="1">
    <source>
        <dbReference type="ARBA" id="ARBA00022723"/>
    </source>
</evidence>
<dbReference type="Pfam" id="PF04968">
    <property type="entry name" value="CHORD"/>
    <property type="match status" value="2"/>
</dbReference>
<evidence type="ECO:0000256" key="3">
    <source>
        <dbReference type="ARBA" id="ARBA00022833"/>
    </source>
</evidence>
<dbReference type="InterPro" id="IPR039790">
    <property type="entry name" value="CHRD1"/>
</dbReference>
<keyword evidence="8" id="KW-1185">Reference proteome</keyword>
<organism evidence="7 8">
    <name type="scientific">Tetrapyrgos nigripes</name>
    <dbReference type="NCBI Taxonomy" id="182062"/>
    <lineage>
        <taxon>Eukaryota</taxon>
        <taxon>Fungi</taxon>
        <taxon>Dikarya</taxon>
        <taxon>Basidiomycota</taxon>
        <taxon>Agaricomycotina</taxon>
        <taxon>Agaricomycetes</taxon>
        <taxon>Agaricomycetidae</taxon>
        <taxon>Agaricales</taxon>
        <taxon>Marasmiineae</taxon>
        <taxon>Marasmiaceae</taxon>
        <taxon>Tetrapyrgos</taxon>
    </lineage>
</organism>
<dbReference type="PROSITE" id="PS51401">
    <property type="entry name" value="CHORD"/>
    <property type="match status" value="2"/>
</dbReference>
<protein>
    <recommendedName>
        <fullName evidence="9">Chord-domain-containing protein</fullName>
    </recommendedName>
</protein>
<evidence type="ECO:0000256" key="2">
    <source>
        <dbReference type="ARBA" id="ARBA00022737"/>
    </source>
</evidence>
<feature type="region of interest" description="Disordered" evidence="4">
    <location>
        <begin position="64"/>
        <end position="114"/>
    </location>
</feature>
<evidence type="ECO:0000259" key="5">
    <source>
        <dbReference type="PROSITE" id="PS51203"/>
    </source>
</evidence>
<dbReference type="EMBL" id="JAACJM010000004">
    <property type="protein sequence ID" value="KAF5373017.1"/>
    <property type="molecule type" value="Genomic_DNA"/>
</dbReference>
<evidence type="ECO:0000313" key="8">
    <source>
        <dbReference type="Proteomes" id="UP000559256"/>
    </source>
</evidence>
<sequence>MPRCTRKGCGKEFTDGSTDSCSFHPGVPVFHEGLKSWACCSDVNKPVLEFDEFMKIPGCAETDHHTSAAPVNEQAEASPAPKVNPTETEADTGKETYSSGITISKPPQAPNSTMAAAPAVDLPPLTIVEEEDDLSVPVTPGTMCKRKGCGVSFVSDEVNRIGDGEGTECVYHPSPPLFREGSKGYLCCKRRVLEFDEFLKIEGCKTGRHLFAPKANPDTAEELTTCRIDHYQTVDKVHISVFAKQVDKENSIVQFDEQSVFVNLYLAGAKKKFVKSIDLFGPINPSASTYQVLGTKVELHLQKADTRSWTILEKPTHDLGNISLTFGVSGRTGTVGAKESVLAQENRR</sequence>
<dbReference type="InterPro" id="IPR007051">
    <property type="entry name" value="CHORD_dom"/>
</dbReference>
<gene>
    <name evidence="7" type="ORF">D9758_001627</name>
</gene>
<dbReference type="PANTHER" id="PTHR46983">
    <property type="entry name" value="CYSTEINE AND HISTIDINE-RICH DOMAIN-CONTAINING PROTEIN 1"/>
    <property type="match status" value="1"/>
</dbReference>
<proteinExistence type="predicted"/>
<evidence type="ECO:0008006" key="9">
    <source>
        <dbReference type="Google" id="ProtNLM"/>
    </source>
</evidence>
<dbReference type="AlphaFoldDB" id="A0A8H5GXV9"/>
<reference evidence="7 8" key="1">
    <citation type="journal article" date="2020" name="ISME J.">
        <title>Uncovering the hidden diversity of litter-decomposition mechanisms in mushroom-forming fungi.</title>
        <authorList>
            <person name="Floudas D."/>
            <person name="Bentzer J."/>
            <person name="Ahren D."/>
            <person name="Johansson T."/>
            <person name="Persson P."/>
            <person name="Tunlid A."/>
        </authorList>
    </citation>
    <scope>NUCLEOTIDE SEQUENCE [LARGE SCALE GENOMIC DNA]</scope>
    <source>
        <strain evidence="7 8">CBS 291.85</strain>
    </source>
</reference>
<dbReference type="Gene3D" id="4.10.1130.20">
    <property type="match status" value="2"/>
</dbReference>
<dbReference type="InterPro" id="IPR007052">
    <property type="entry name" value="CS_dom"/>
</dbReference>
<dbReference type="SUPFAM" id="SSF49764">
    <property type="entry name" value="HSP20-like chaperones"/>
    <property type="match status" value="1"/>
</dbReference>
<dbReference type="GO" id="GO:0046872">
    <property type="term" value="F:metal ion binding"/>
    <property type="evidence" value="ECO:0007669"/>
    <property type="project" value="UniProtKB-KW"/>
</dbReference>
<name>A0A8H5GXV9_9AGAR</name>
<dbReference type="Gene3D" id="2.60.40.790">
    <property type="match status" value="1"/>
</dbReference>
<dbReference type="PANTHER" id="PTHR46983:SF3">
    <property type="entry name" value="CHPADIPLOID STATE MAINTENANCE PROTEIN CHPA"/>
    <property type="match status" value="1"/>
</dbReference>
<feature type="domain" description="CHORD" evidence="6">
    <location>
        <begin position="4"/>
        <end position="65"/>
    </location>
</feature>
<dbReference type="InterPro" id="IPR008978">
    <property type="entry name" value="HSP20-like_chaperone"/>
</dbReference>
<dbReference type="OrthoDB" id="1898560at2759"/>
<dbReference type="PROSITE" id="PS51203">
    <property type="entry name" value="CS"/>
    <property type="match status" value="1"/>
</dbReference>
<comment type="caution">
    <text evidence="7">The sequence shown here is derived from an EMBL/GenBank/DDBJ whole genome shotgun (WGS) entry which is preliminary data.</text>
</comment>